<dbReference type="InterPro" id="IPR036249">
    <property type="entry name" value="Thioredoxin-like_sf"/>
</dbReference>
<dbReference type="EMBL" id="MU129016">
    <property type="protein sequence ID" value="KAF9510421.1"/>
    <property type="molecule type" value="Genomic_DNA"/>
</dbReference>
<proteinExistence type="inferred from homology"/>
<evidence type="ECO:0000256" key="2">
    <source>
        <dbReference type="SAM" id="MobiDB-lite"/>
    </source>
</evidence>
<feature type="region of interest" description="Disordered" evidence="2">
    <location>
        <begin position="190"/>
        <end position="253"/>
    </location>
</feature>
<evidence type="ECO:0000313" key="4">
    <source>
        <dbReference type="Proteomes" id="UP000886523"/>
    </source>
</evidence>
<dbReference type="PANTHER" id="PTHR12232:SF0">
    <property type="entry name" value="THIOREDOXIN DOMAIN-CONTAINING PROTEIN"/>
    <property type="match status" value="1"/>
</dbReference>
<accession>A0A9P6AT75</accession>
<reference evidence="3" key="1">
    <citation type="journal article" date="2020" name="Nat. Commun.">
        <title>Large-scale genome sequencing of mycorrhizal fungi provides insights into the early evolution of symbiotic traits.</title>
        <authorList>
            <person name="Miyauchi S."/>
            <person name="Kiss E."/>
            <person name="Kuo A."/>
            <person name="Drula E."/>
            <person name="Kohler A."/>
            <person name="Sanchez-Garcia M."/>
            <person name="Morin E."/>
            <person name="Andreopoulos B."/>
            <person name="Barry K.W."/>
            <person name="Bonito G."/>
            <person name="Buee M."/>
            <person name="Carver A."/>
            <person name="Chen C."/>
            <person name="Cichocki N."/>
            <person name="Clum A."/>
            <person name="Culley D."/>
            <person name="Crous P.W."/>
            <person name="Fauchery L."/>
            <person name="Girlanda M."/>
            <person name="Hayes R.D."/>
            <person name="Keri Z."/>
            <person name="LaButti K."/>
            <person name="Lipzen A."/>
            <person name="Lombard V."/>
            <person name="Magnuson J."/>
            <person name="Maillard F."/>
            <person name="Murat C."/>
            <person name="Nolan M."/>
            <person name="Ohm R.A."/>
            <person name="Pangilinan J."/>
            <person name="Pereira M.F."/>
            <person name="Perotto S."/>
            <person name="Peter M."/>
            <person name="Pfister S."/>
            <person name="Riley R."/>
            <person name="Sitrit Y."/>
            <person name="Stielow J.B."/>
            <person name="Szollosi G."/>
            <person name="Zifcakova L."/>
            <person name="Stursova M."/>
            <person name="Spatafora J.W."/>
            <person name="Tedersoo L."/>
            <person name="Vaario L.M."/>
            <person name="Yamada A."/>
            <person name="Yan M."/>
            <person name="Wang P."/>
            <person name="Xu J."/>
            <person name="Bruns T."/>
            <person name="Baldrian P."/>
            <person name="Vilgalys R."/>
            <person name="Dunand C."/>
            <person name="Henrissat B."/>
            <person name="Grigoriev I.V."/>
            <person name="Hibbett D."/>
            <person name="Nagy L.G."/>
            <person name="Martin F.M."/>
        </authorList>
    </citation>
    <scope>NUCLEOTIDE SEQUENCE</scope>
    <source>
        <strain evidence="3">UP504</strain>
    </source>
</reference>
<feature type="compositionally biased region" description="Basic and acidic residues" evidence="2">
    <location>
        <begin position="231"/>
        <end position="253"/>
    </location>
</feature>
<evidence type="ECO:0000313" key="3">
    <source>
        <dbReference type="EMBL" id="KAF9510421.1"/>
    </source>
</evidence>
<feature type="compositionally biased region" description="Acidic residues" evidence="2">
    <location>
        <begin position="216"/>
        <end position="230"/>
    </location>
</feature>
<dbReference type="AlphaFoldDB" id="A0A9P6AT75"/>
<dbReference type="PANTHER" id="PTHR12232">
    <property type="entry name" value="SH3 DOMAIN-BINDING GLUTAMIC ACID-RICH-LIKE PROTEIN"/>
    <property type="match status" value="1"/>
</dbReference>
<protein>
    <recommendedName>
        <fullName evidence="5">SH3 domain-binding glutamic acid-rich protein</fullName>
    </recommendedName>
</protein>
<organism evidence="3 4">
    <name type="scientific">Hydnum rufescens UP504</name>
    <dbReference type="NCBI Taxonomy" id="1448309"/>
    <lineage>
        <taxon>Eukaryota</taxon>
        <taxon>Fungi</taxon>
        <taxon>Dikarya</taxon>
        <taxon>Basidiomycota</taxon>
        <taxon>Agaricomycotina</taxon>
        <taxon>Agaricomycetes</taxon>
        <taxon>Cantharellales</taxon>
        <taxon>Hydnaceae</taxon>
        <taxon>Hydnum</taxon>
    </lineage>
</organism>
<keyword evidence="4" id="KW-1185">Reference proteome</keyword>
<dbReference type="OrthoDB" id="9932926at2759"/>
<dbReference type="Gene3D" id="3.40.30.10">
    <property type="entry name" value="Glutaredoxin"/>
    <property type="match status" value="1"/>
</dbReference>
<name>A0A9P6AT75_9AGAM</name>
<comment type="caution">
    <text evidence="3">The sequence shown here is derived from an EMBL/GenBank/DDBJ whole genome shotgun (WGS) entry which is preliminary data.</text>
</comment>
<dbReference type="GO" id="GO:0005737">
    <property type="term" value="C:cytoplasm"/>
    <property type="evidence" value="ECO:0007669"/>
    <property type="project" value="TreeGrafter"/>
</dbReference>
<dbReference type="Pfam" id="PF04908">
    <property type="entry name" value="SH3BGR"/>
    <property type="match status" value="1"/>
</dbReference>
<dbReference type="InterPro" id="IPR006993">
    <property type="entry name" value="Glut_rich_SH3-bd"/>
</dbReference>
<dbReference type="InterPro" id="IPR051033">
    <property type="entry name" value="SH3BGR"/>
</dbReference>
<comment type="similarity">
    <text evidence="1">Belongs to the SH3BGR family.</text>
</comment>
<sequence>MSPPVQLFLTTIASQPTLRQRQEYILRILQVKKIPYTSYDLASDEAAKRLWKRKAPPGKQELPGILIGNTWPGPFSAFEEAVEYGELDTFLRRNEEWDAELEGHTAPVPQVTGVPGVMTPEKITGQRPSFAPEGSAPTPAVREGELDMGVELSGYGLQGLKVTTDEITELVKSLGLDDGDASDLITGLDFSAPTKPKSTPEAPIKIQTIQISPEVQPDEVEEESEGSDSDEGPRIDNLKGTRKRTDERPLPSP</sequence>
<evidence type="ECO:0000256" key="1">
    <source>
        <dbReference type="ARBA" id="ARBA00007764"/>
    </source>
</evidence>
<dbReference type="SUPFAM" id="SSF52833">
    <property type="entry name" value="Thioredoxin-like"/>
    <property type="match status" value="1"/>
</dbReference>
<dbReference type="Proteomes" id="UP000886523">
    <property type="component" value="Unassembled WGS sequence"/>
</dbReference>
<evidence type="ECO:0008006" key="5">
    <source>
        <dbReference type="Google" id="ProtNLM"/>
    </source>
</evidence>
<gene>
    <name evidence="3" type="ORF">BS47DRAFT_1300200</name>
</gene>